<protein>
    <submittedName>
        <fullName evidence="2">Uncharacterized protein</fullName>
    </submittedName>
</protein>
<dbReference type="AlphaFoldDB" id="D6WQI0"/>
<dbReference type="InParanoid" id="D6WQI0"/>
<proteinExistence type="predicted"/>
<dbReference type="Proteomes" id="UP000007266">
    <property type="component" value="Linkage group 7"/>
</dbReference>
<reference evidence="2 3" key="2">
    <citation type="journal article" date="2010" name="Nucleic Acids Res.">
        <title>BeetleBase in 2010: revisions to provide comprehensive genomic information for Tribolium castaneum.</title>
        <authorList>
            <person name="Kim H.S."/>
            <person name="Murphy T."/>
            <person name="Xia J."/>
            <person name="Caragea D."/>
            <person name="Park Y."/>
            <person name="Beeman R.W."/>
            <person name="Lorenzen M.D."/>
            <person name="Butcher S."/>
            <person name="Manak J.R."/>
            <person name="Brown S.J."/>
        </authorList>
    </citation>
    <scope>GENOME REANNOTATION</scope>
    <source>
        <strain evidence="2 3">Georgia GA2</strain>
    </source>
</reference>
<reference evidence="2 3" key="1">
    <citation type="journal article" date="2008" name="Nature">
        <title>The genome of the model beetle and pest Tribolium castaneum.</title>
        <authorList>
            <consortium name="Tribolium Genome Sequencing Consortium"/>
            <person name="Richards S."/>
            <person name="Gibbs R.A."/>
            <person name="Weinstock G.M."/>
            <person name="Brown S.J."/>
            <person name="Denell R."/>
            <person name="Beeman R.W."/>
            <person name="Gibbs R."/>
            <person name="Beeman R.W."/>
            <person name="Brown S.J."/>
            <person name="Bucher G."/>
            <person name="Friedrich M."/>
            <person name="Grimmelikhuijzen C.J."/>
            <person name="Klingler M."/>
            <person name="Lorenzen M."/>
            <person name="Richards S."/>
            <person name="Roth S."/>
            <person name="Schroder R."/>
            <person name="Tautz D."/>
            <person name="Zdobnov E.M."/>
            <person name="Muzny D."/>
            <person name="Gibbs R.A."/>
            <person name="Weinstock G.M."/>
            <person name="Attaway T."/>
            <person name="Bell S."/>
            <person name="Buhay C.J."/>
            <person name="Chandrabose M.N."/>
            <person name="Chavez D."/>
            <person name="Clerk-Blankenburg K.P."/>
            <person name="Cree A."/>
            <person name="Dao M."/>
            <person name="Davis C."/>
            <person name="Chacko J."/>
            <person name="Dinh H."/>
            <person name="Dugan-Rocha S."/>
            <person name="Fowler G."/>
            <person name="Garner T.T."/>
            <person name="Garnes J."/>
            <person name="Gnirke A."/>
            <person name="Hawes A."/>
            <person name="Hernandez J."/>
            <person name="Hines S."/>
            <person name="Holder M."/>
            <person name="Hume J."/>
            <person name="Jhangiani S.N."/>
            <person name="Joshi V."/>
            <person name="Khan Z.M."/>
            <person name="Jackson L."/>
            <person name="Kovar C."/>
            <person name="Kowis A."/>
            <person name="Lee S."/>
            <person name="Lewis L.R."/>
            <person name="Margolis J."/>
            <person name="Morgan M."/>
            <person name="Nazareth L.V."/>
            <person name="Nguyen N."/>
            <person name="Okwuonu G."/>
            <person name="Parker D."/>
            <person name="Richards S."/>
            <person name="Ruiz S.J."/>
            <person name="Santibanez J."/>
            <person name="Savard J."/>
            <person name="Scherer S.E."/>
            <person name="Schneider B."/>
            <person name="Sodergren E."/>
            <person name="Tautz D."/>
            <person name="Vattahil S."/>
            <person name="Villasana D."/>
            <person name="White C.S."/>
            <person name="Wright R."/>
            <person name="Park Y."/>
            <person name="Beeman R.W."/>
            <person name="Lord J."/>
            <person name="Oppert B."/>
            <person name="Lorenzen M."/>
            <person name="Brown S."/>
            <person name="Wang L."/>
            <person name="Savard J."/>
            <person name="Tautz D."/>
            <person name="Richards S."/>
            <person name="Weinstock G."/>
            <person name="Gibbs R.A."/>
            <person name="Liu Y."/>
            <person name="Worley K."/>
            <person name="Weinstock G."/>
            <person name="Elsik C.G."/>
            <person name="Reese J.T."/>
            <person name="Elhaik E."/>
            <person name="Landan G."/>
            <person name="Graur D."/>
            <person name="Arensburger P."/>
            <person name="Atkinson P."/>
            <person name="Beeman R.W."/>
            <person name="Beidler J."/>
            <person name="Brown S.J."/>
            <person name="Demuth J.P."/>
            <person name="Drury D.W."/>
            <person name="Du Y.Z."/>
            <person name="Fujiwara H."/>
            <person name="Lorenzen M."/>
            <person name="Maselli V."/>
            <person name="Osanai M."/>
            <person name="Park Y."/>
            <person name="Robertson H.M."/>
            <person name="Tu Z."/>
            <person name="Wang J.J."/>
            <person name="Wang S."/>
            <person name="Richards S."/>
            <person name="Song H."/>
            <person name="Zhang L."/>
            <person name="Sodergren E."/>
            <person name="Werner D."/>
            <person name="Stanke M."/>
            <person name="Morgenstern B."/>
            <person name="Solovyev V."/>
            <person name="Kosarev P."/>
            <person name="Brown G."/>
            <person name="Chen H.C."/>
            <person name="Ermolaeva O."/>
            <person name="Hlavina W."/>
            <person name="Kapustin Y."/>
            <person name="Kiryutin B."/>
            <person name="Kitts P."/>
            <person name="Maglott D."/>
            <person name="Pruitt K."/>
            <person name="Sapojnikov V."/>
            <person name="Souvorov A."/>
            <person name="Mackey A.J."/>
            <person name="Waterhouse R.M."/>
            <person name="Wyder S."/>
            <person name="Zdobnov E.M."/>
            <person name="Zdobnov E.M."/>
            <person name="Wyder S."/>
            <person name="Kriventseva E.V."/>
            <person name="Kadowaki T."/>
            <person name="Bork P."/>
            <person name="Aranda M."/>
            <person name="Bao R."/>
            <person name="Beermann A."/>
            <person name="Berns N."/>
            <person name="Bolognesi R."/>
            <person name="Bonneton F."/>
            <person name="Bopp D."/>
            <person name="Brown S.J."/>
            <person name="Bucher G."/>
            <person name="Butts T."/>
            <person name="Chaumot A."/>
            <person name="Denell R.E."/>
            <person name="Ferrier D.E."/>
            <person name="Friedrich M."/>
            <person name="Gordon C.M."/>
            <person name="Jindra M."/>
            <person name="Klingler M."/>
            <person name="Lan Q."/>
            <person name="Lattorff H.M."/>
            <person name="Laudet V."/>
            <person name="von Levetsow C."/>
            <person name="Liu Z."/>
            <person name="Lutz R."/>
            <person name="Lynch J.A."/>
            <person name="da Fonseca R.N."/>
            <person name="Posnien N."/>
            <person name="Reuter R."/>
            <person name="Roth S."/>
            <person name="Savard J."/>
            <person name="Schinko J.B."/>
            <person name="Schmitt C."/>
            <person name="Schoppmeier M."/>
            <person name="Schroder R."/>
            <person name="Shippy T.D."/>
            <person name="Simonnet F."/>
            <person name="Marques-Souza H."/>
            <person name="Tautz D."/>
            <person name="Tomoyasu Y."/>
            <person name="Trauner J."/>
            <person name="Van der Zee M."/>
            <person name="Vervoort M."/>
            <person name="Wittkopp N."/>
            <person name="Wimmer E.A."/>
            <person name="Yang X."/>
            <person name="Jones A.K."/>
            <person name="Sattelle D.B."/>
            <person name="Ebert P.R."/>
            <person name="Nelson D."/>
            <person name="Scott J.G."/>
            <person name="Beeman R.W."/>
            <person name="Muthukrishnan S."/>
            <person name="Kramer K.J."/>
            <person name="Arakane Y."/>
            <person name="Beeman R.W."/>
            <person name="Zhu Q."/>
            <person name="Hogenkamp D."/>
            <person name="Dixit R."/>
            <person name="Oppert B."/>
            <person name="Jiang H."/>
            <person name="Zou Z."/>
            <person name="Marshall J."/>
            <person name="Elpidina E."/>
            <person name="Vinokurov K."/>
            <person name="Oppert C."/>
            <person name="Zou Z."/>
            <person name="Evans J."/>
            <person name="Lu Z."/>
            <person name="Zhao P."/>
            <person name="Sumathipala N."/>
            <person name="Altincicek B."/>
            <person name="Vilcinskas A."/>
            <person name="Williams M."/>
            <person name="Hultmark D."/>
            <person name="Hetru C."/>
            <person name="Jiang H."/>
            <person name="Grimmelikhuijzen C.J."/>
            <person name="Hauser F."/>
            <person name="Cazzamali G."/>
            <person name="Williamson M."/>
            <person name="Park Y."/>
            <person name="Li B."/>
            <person name="Tanaka Y."/>
            <person name="Predel R."/>
            <person name="Neupert S."/>
            <person name="Schachtner J."/>
            <person name="Verleyen P."/>
            <person name="Raible F."/>
            <person name="Bork P."/>
            <person name="Friedrich M."/>
            <person name="Walden K.K."/>
            <person name="Robertson H.M."/>
            <person name="Angeli S."/>
            <person name="Foret S."/>
            <person name="Bucher G."/>
            <person name="Schuetz S."/>
            <person name="Maleszka R."/>
            <person name="Wimmer E.A."/>
            <person name="Beeman R.W."/>
            <person name="Lorenzen M."/>
            <person name="Tomoyasu Y."/>
            <person name="Miller S.C."/>
            <person name="Grossmann D."/>
            <person name="Bucher G."/>
        </authorList>
    </citation>
    <scope>NUCLEOTIDE SEQUENCE [LARGE SCALE GENOMIC DNA]</scope>
    <source>
        <strain evidence="2 3">Georgia GA2</strain>
    </source>
</reference>
<evidence type="ECO:0000256" key="1">
    <source>
        <dbReference type="SAM" id="MobiDB-lite"/>
    </source>
</evidence>
<feature type="compositionally biased region" description="Basic residues" evidence="1">
    <location>
        <begin position="42"/>
        <end position="59"/>
    </location>
</feature>
<feature type="region of interest" description="Disordered" evidence="1">
    <location>
        <begin position="38"/>
        <end position="76"/>
    </location>
</feature>
<name>D6WQI0_TRICA</name>
<sequence>MQFVKESTRKCRPCFLKNDRRHRISSILQVSGVGVGVAEGGRRRRGGRVRRHPAPARRWQHPERQRRMGRQSEAAPEEISSVGRVRIAPRPVSCNNRRSNRAKTAISWTYLRRGWRHRVKASDRWDLTLCWNLNYLRRPYHFLYPFPIRYAGKLQRSILYFLSHERKSLFCAPHKIHPDLGNRINKGNVSLRLKIDFGAGALTFVIAAAALHISKHQAFAVVTIPPPRRTDVILLQGVAALPPPGLLNLPYLTRPIDFPSIWLSTLSNSTRHHRFNRAFNANDKQ</sequence>
<evidence type="ECO:0000313" key="2">
    <source>
        <dbReference type="EMBL" id="EFA06071.1"/>
    </source>
</evidence>
<dbReference type="HOGENOM" id="CLU_977718_0_0_1"/>
<accession>D6WQI0</accession>
<gene>
    <name evidence="2" type="primary">GLEAN_08906</name>
    <name evidence="2" type="ORF">TcasGA2_TC008906</name>
</gene>
<organism evidence="2 3">
    <name type="scientific">Tribolium castaneum</name>
    <name type="common">Red flour beetle</name>
    <dbReference type="NCBI Taxonomy" id="7070"/>
    <lineage>
        <taxon>Eukaryota</taxon>
        <taxon>Metazoa</taxon>
        <taxon>Ecdysozoa</taxon>
        <taxon>Arthropoda</taxon>
        <taxon>Hexapoda</taxon>
        <taxon>Insecta</taxon>
        <taxon>Pterygota</taxon>
        <taxon>Neoptera</taxon>
        <taxon>Endopterygota</taxon>
        <taxon>Coleoptera</taxon>
        <taxon>Polyphaga</taxon>
        <taxon>Cucujiformia</taxon>
        <taxon>Tenebrionidae</taxon>
        <taxon>Tenebrionidae incertae sedis</taxon>
        <taxon>Tribolium</taxon>
    </lineage>
</organism>
<dbReference type="EMBL" id="KQ971354">
    <property type="protein sequence ID" value="EFA06071.1"/>
    <property type="molecule type" value="Genomic_DNA"/>
</dbReference>
<keyword evidence="3" id="KW-1185">Reference proteome</keyword>
<evidence type="ECO:0000313" key="3">
    <source>
        <dbReference type="Proteomes" id="UP000007266"/>
    </source>
</evidence>